<keyword evidence="2" id="KW-1185">Reference proteome</keyword>
<dbReference type="Proteomes" id="UP000299102">
    <property type="component" value="Unassembled WGS sequence"/>
</dbReference>
<evidence type="ECO:0000313" key="1">
    <source>
        <dbReference type="EMBL" id="GBP93613.1"/>
    </source>
</evidence>
<organism evidence="1 2">
    <name type="scientific">Eumeta variegata</name>
    <name type="common">Bagworm moth</name>
    <name type="synonym">Eumeta japonica</name>
    <dbReference type="NCBI Taxonomy" id="151549"/>
    <lineage>
        <taxon>Eukaryota</taxon>
        <taxon>Metazoa</taxon>
        <taxon>Ecdysozoa</taxon>
        <taxon>Arthropoda</taxon>
        <taxon>Hexapoda</taxon>
        <taxon>Insecta</taxon>
        <taxon>Pterygota</taxon>
        <taxon>Neoptera</taxon>
        <taxon>Endopterygota</taxon>
        <taxon>Lepidoptera</taxon>
        <taxon>Glossata</taxon>
        <taxon>Ditrysia</taxon>
        <taxon>Tineoidea</taxon>
        <taxon>Psychidae</taxon>
        <taxon>Oiketicinae</taxon>
        <taxon>Eumeta</taxon>
    </lineage>
</organism>
<sequence length="112" mass="12876">MEVGVHAGTEFNEYADAFIKNAVLKNNTTADYWFSLSYTKTAIETASVEEYQERSADRSARKKNYQIFLSPSAQGMPDSYTRSDDASARANLYENVGFRTYLYMFKLMRVHL</sequence>
<dbReference type="AlphaFoldDB" id="A0A4C2A315"/>
<name>A0A4C2A315_EUMVA</name>
<gene>
    <name evidence="1" type="ORF">EVAR_68548_1</name>
</gene>
<dbReference type="EMBL" id="BGZK01002397">
    <property type="protein sequence ID" value="GBP93613.1"/>
    <property type="molecule type" value="Genomic_DNA"/>
</dbReference>
<proteinExistence type="predicted"/>
<accession>A0A4C2A315</accession>
<protein>
    <submittedName>
        <fullName evidence="1">Uncharacterized protein</fullName>
    </submittedName>
</protein>
<evidence type="ECO:0000313" key="2">
    <source>
        <dbReference type="Proteomes" id="UP000299102"/>
    </source>
</evidence>
<reference evidence="1 2" key="1">
    <citation type="journal article" date="2019" name="Commun. Biol.">
        <title>The bagworm genome reveals a unique fibroin gene that provides high tensile strength.</title>
        <authorList>
            <person name="Kono N."/>
            <person name="Nakamura H."/>
            <person name="Ohtoshi R."/>
            <person name="Tomita M."/>
            <person name="Numata K."/>
            <person name="Arakawa K."/>
        </authorList>
    </citation>
    <scope>NUCLEOTIDE SEQUENCE [LARGE SCALE GENOMIC DNA]</scope>
</reference>
<comment type="caution">
    <text evidence="1">The sequence shown here is derived from an EMBL/GenBank/DDBJ whole genome shotgun (WGS) entry which is preliminary data.</text>
</comment>